<name>A0A381YFB3_9ZZZZ</name>
<keyword evidence="1" id="KW-1133">Transmembrane helix</keyword>
<evidence type="ECO:0008006" key="3">
    <source>
        <dbReference type="Google" id="ProtNLM"/>
    </source>
</evidence>
<gene>
    <name evidence="2" type="ORF">METZ01_LOCUS128660</name>
</gene>
<keyword evidence="1" id="KW-0472">Membrane</keyword>
<protein>
    <recommendedName>
        <fullName evidence="3">Uroporphyrinogen-III C-methyltransferase</fullName>
    </recommendedName>
</protein>
<proteinExistence type="predicted"/>
<reference evidence="2" key="1">
    <citation type="submission" date="2018-05" db="EMBL/GenBank/DDBJ databases">
        <authorList>
            <person name="Lanie J.A."/>
            <person name="Ng W.-L."/>
            <person name="Kazmierczak K.M."/>
            <person name="Andrzejewski T.M."/>
            <person name="Davidsen T.M."/>
            <person name="Wayne K.J."/>
            <person name="Tettelin H."/>
            <person name="Glass J.I."/>
            <person name="Rusch D."/>
            <person name="Podicherti R."/>
            <person name="Tsui H.-C.T."/>
            <person name="Winkler M.E."/>
        </authorList>
    </citation>
    <scope>NUCLEOTIDE SEQUENCE</scope>
</reference>
<keyword evidence="1" id="KW-0812">Transmembrane</keyword>
<dbReference type="AlphaFoldDB" id="A0A381YFB3"/>
<dbReference type="EMBL" id="UINC01018119">
    <property type="protein sequence ID" value="SVA75806.1"/>
    <property type="molecule type" value="Genomic_DNA"/>
</dbReference>
<accession>A0A381YFB3</accession>
<feature type="transmembrane region" description="Helical" evidence="1">
    <location>
        <begin position="16"/>
        <end position="37"/>
    </location>
</feature>
<sequence length="342" mass="39036">MATSEQRPKNKLTRSGLFLSLLFIIFLILGSGGMFWYNKNSMDQMLLSIQHLEDSEETMRIELNNITEKQSNQLNSFRQQSASIEQVEKLLFEQQKNSAEILSKFQNMQGTINQDSDYWLLTQIEYLLRTGIAQLENGGDLASVKSTLEQAQVMVKESLSSNDSINRLIALSITGINGAIKNSSTSSILTALDKVNLLLKPLPLITKDKAPIEQRSILSYLSTEEIKSLWQGVTKSLNTLVVVKSKNQFDIRRLKSEEQRVINSLMVLNIDLIKLSVKQRQDENYQHALDGLIAKLNEYYKSELENNPEMIEELQSLKQIVLRPNSEKINQAIEEIQRLRKT</sequence>
<evidence type="ECO:0000313" key="2">
    <source>
        <dbReference type="EMBL" id="SVA75806.1"/>
    </source>
</evidence>
<dbReference type="PANTHER" id="PTHR38043:SF1">
    <property type="entry name" value="PROTEIN HEMX"/>
    <property type="match status" value="1"/>
</dbReference>
<dbReference type="InterPro" id="IPR007470">
    <property type="entry name" value="HemX"/>
</dbReference>
<dbReference type="Pfam" id="PF04375">
    <property type="entry name" value="HemX"/>
    <property type="match status" value="1"/>
</dbReference>
<evidence type="ECO:0000256" key="1">
    <source>
        <dbReference type="SAM" id="Phobius"/>
    </source>
</evidence>
<dbReference type="PANTHER" id="PTHR38043">
    <property type="entry name" value="PROTEIN HEMX"/>
    <property type="match status" value="1"/>
</dbReference>
<organism evidence="2">
    <name type="scientific">marine metagenome</name>
    <dbReference type="NCBI Taxonomy" id="408172"/>
    <lineage>
        <taxon>unclassified sequences</taxon>
        <taxon>metagenomes</taxon>
        <taxon>ecological metagenomes</taxon>
    </lineage>
</organism>